<protein>
    <submittedName>
        <fullName evidence="5">Family 43 glycosylhydrolase</fullName>
    </submittedName>
</protein>
<proteinExistence type="inferred from homology"/>
<dbReference type="GO" id="GO:0004553">
    <property type="term" value="F:hydrolase activity, hydrolyzing O-glycosyl compounds"/>
    <property type="evidence" value="ECO:0007669"/>
    <property type="project" value="InterPro"/>
</dbReference>
<dbReference type="PROSITE" id="PS51257">
    <property type="entry name" value="PROKAR_LIPOPROTEIN"/>
    <property type="match status" value="1"/>
</dbReference>
<dbReference type="Proteomes" id="UP000753961">
    <property type="component" value="Unassembled WGS sequence"/>
</dbReference>
<organism evidence="5 6">
    <name type="scientific">Membranihabitans marinus</name>
    <dbReference type="NCBI Taxonomy" id="1227546"/>
    <lineage>
        <taxon>Bacteria</taxon>
        <taxon>Pseudomonadati</taxon>
        <taxon>Bacteroidota</taxon>
        <taxon>Saprospiria</taxon>
        <taxon>Saprospirales</taxon>
        <taxon>Saprospiraceae</taxon>
        <taxon>Membranihabitans</taxon>
    </lineage>
</organism>
<evidence type="ECO:0000256" key="3">
    <source>
        <dbReference type="ARBA" id="ARBA00023295"/>
    </source>
</evidence>
<dbReference type="RefSeq" id="WP_222580165.1">
    <property type="nucleotide sequence ID" value="NZ_JAHVHU010000009.1"/>
</dbReference>
<reference evidence="5" key="1">
    <citation type="submission" date="2021-06" db="EMBL/GenBank/DDBJ databases">
        <title>44 bacteria genomes isolated from Dapeng, Shenzhen.</title>
        <authorList>
            <person name="Zheng W."/>
            <person name="Yu S."/>
            <person name="Huang Y."/>
        </authorList>
    </citation>
    <scope>NUCLEOTIDE SEQUENCE</scope>
    <source>
        <strain evidence="5">DP5N28-2</strain>
    </source>
</reference>
<keyword evidence="3 4" id="KW-0326">Glycosidase</keyword>
<dbReference type="InterPro" id="IPR006710">
    <property type="entry name" value="Glyco_hydro_43"/>
</dbReference>
<evidence type="ECO:0000256" key="2">
    <source>
        <dbReference type="ARBA" id="ARBA00022801"/>
    </source>
</evidence>
<dbReference type="InterPro" id="IPR023296">
    <property type="entry name" value="Glyco_hydro_beta-prop_sf"/>
</dbReference>
<evidence type="ECO:0000256" key="4">
    <source>
        <dbReference type="RuleBase" id="RU361187"/>
    </source>
</evidence>
<dbReference type="Pfam" id="PF04616">
    <property type="entry name" value="Glyco_hydro_43"/>
    <property type="match status" value="1"/>
</dbReference>
<evidence type="ECO:0000313" key="6">
    <source>
        <dbReference type="Proteomes" id="UP000753961"/>
    </source>
</evidence>
<dbReference type="EMBL" id="JAHVHU010000009">
    <property type="protein sequence ID" value="MBY5958632.1"/>
    <property type="molecule type" value="Genomic_DNA"/>
</dbReference>
<accession>A0A953L7D9</accession>
<keyword evidence="6" id="KW-1185">Reference proteome</keyword>
<sequence>MKLFIGTVFLTALIIQSCEKTKSDELEFDQWTRTSTPVLRDSIASENYQVASDAHVFVDGNSLQMIYSGDKNGKSSIKLARSNGLDAWRPSNTLLGSVGPSGLDVHKETAYYRKASTGKHQIYYIGYEDETAYEAQIFLAEADVLDGPYTQMKNPVVAKGNMAGKQVYCMTSPSVVEHEGTLYMTFIGWNDAPKDVTEVWIIGATSQDHGHTWNDFQLVDTRIGMEGQVTKAGENQFIAVRTGDLDGKEAIYYSRASHPFGPWNESEHPILIQAGPPYEKDEIIAPQIFIDPESGDEVLFYTGADYSIGWWIMLAKK</sequence>
<comment type="similarity">
    <text evidence="1 4">Belongs to the glycosyl hydrolase 43 family.</text>
</comment>
<dbReference type="Gene3D" id="2.115.10.20">
    <property type="entry name" value="Glycosyl hydrolase domain, family 43"/>
    <property type="match status" value="1"/>
</dbReference>
<evidence type="ECO:0000256" key="1">
    <source>
        <dbReference type="ARBA" id="ARBA00009865"/>
    </source>
</evidence>
<dbReference type="GO" id="GO:0005975">
    <property type="term" value="P:carbohydrate metabolic process"/>
    <property type="evidence" value="ECO:0007669"/>
    <property type="project" value="InterPro"/>
</dbReference>
<comment type="caution">
    <text evidence="5">The sequence shown here is derived from an EMBL/GenBank/DDBJ whole genome shotgun (WGS) entry which is preliminary data.</text>
</comment>
<dbReference type="AlphaFoldDB" id="A0A953L7D9"/>
<gene>
    <name evidence="5" type="ORF">KUV50_10840</name>
</gene>
<evidence type="ECO:0000313" key="5">
    <source>
        <dbReference type="EMBL" id="MBY5958632.1"/>
    </source>
</evidence>
<name>A0A953L7D9_9BACT</name>
<dbReference type="SUPFAM" id="SSF75005">
    <property type="entry name" value="Arabinanase/levansucrase/invertase"/>
    <property type="match status" value="1"/>
</dbReference>
<keyword evidence="2 4" id="KW-0378">Hydrolase</keyword>